<dbReference type="Gene3D" id="1.10.8.1180">
    <property type="match status" value="1"/>
</dbReference>
<evidence type="ECO:0000313" key="4">
    <source>
        <dbReference type="Proteomes" id="UP000867740"/>
    </source>
</evidence>
<reference evidence="3" key="2">
    <citation type="submission" date="2020-10" db="EMBL/GenBank/DDBJ databases">
        <authorList>
            <consortium name="NCBI Pathogen Detection Project"/>
        </authorList>
    </citation>
    <scope>NUCLEOTIDE SEQUENCE</scope>
    <source>
        <strain evidence="3">CAVp300</strain>
    </source>
</reference>
<feature type="domain" description="DnaT DNA-binding" evidence="2">
    <location>
        <begin position="185"/>
        <end position="255"/>
    </location>
</feature>
<feature type="compositionally biased region" description="Polar residues" evidence="1">
    <location>
        <begin position="110"/>
        <end position="129"/>
    </location>
</feature>
<dbReference type="AlphaFoldDB" id="A0A9P3TBQ2"/>
<accession>A0A9P3TBQ2</accession>
<dbReference type="Proteomes" id="UP000867740">
    <property type="component" value="Unassembled WGS sequence"/>
</dbReference>
<dbReference type="Pfam" id="PF17948">
    <property type="entry name" value="DnaT"/>
    <property type="match status" value="1"/>
</dbReference>
<feature type="compositionally biased region" description="Basic and acidic residues" evidence="1">
    <location>
        <begin position="314"/>
        <end position="332"/>
    </location>
</feature>
<protein>
    <recommendedName>
        <fullName evidence="2">DnaT DNA-binding domain-containing protein</fullName>
    </recommendedName>
</protein>
<organism evidence="3 4">
    <name type="scientific">Kluyvera intermedia</name>
    <name type="common">Enterobacter intermedius</name>
    <dbReference type="NCBI Taxonomy" id="61648"/>
    <lineage>
        <taxon>Bacteria</taxon>
        <taxon>Pseudomonadati</taxon>
        <taxon>Pseudomonadota</taxon>
        <taxon>Gammaproteobacteria</taxon>
        <taxon>Enterobacterales</taxon>
        <taxon>Enterobacteriaceae</taxon>
        <taxon>Kluyvera</taxon>
    </lineage>
</organism>
<reference evidence="3" key="1">
    <citation type="journal article" date="2018" name="Genome Biol.">
        <title>SKESA: strategic k-mer extension for scrupulous assemblies.</title>
        <authorList>
            <person name="Souvorov A."/>
            <person name="Agarwala R."/>
            <person name="Lipman D.J."/>
        </authorList>
    </citation>
    <scope>NUCLEOTIDE SEQUENCE</scope>
    <source>
        <strain evidence="3">CAVp300</strain>
    </source>
</reference>
<evidence type="ECO:0000259" key="2">
    <source>
        <dbReference type="Pfam" id="PF17948"/>
    </source>
</evidence>
<proteinExistence type="predicted"/>
<evidence type="ECO:0000256" key="1">
    <source>
        <dbReference type="SAM" id="MobiDB-lite"/>
    </source>
</evidence>
<feature type="region of interest" description="Disordered" evidence="1">
    <location>
        <begin position="107"/>
        <end position="175"/>
    </location>
</feature>
<dbReference type="EMBL" id="DACSUM010000036">
    <property type="protein sequence ID" value="HAT3583517.1"/>
    <property type="molecule type" value="Genomic_DNA"/>
</dbReference>
<gene>
    <name evidence="3" type="ORF">I8531_003859</name>
</gene>
<feature type="region of interest" description="Disordered" evidence="1">
    <location>
        <begin position="258"/>
        <end position="332"/>
    </location>
</feature>
<name>A0A9P3TBQ2_KLUIN</name>
<comment type="caution">
    <text evidence="3">The sequence shown here is derived from an EMBL/GenBank/DDBJ whole genome shotgun (WGS) entry which is preliminary data.</text>
</comment>
<dbReference type="RefSeq" id="WP_047369728.1">
    <property type="nucleotide sequence ID" value="NZ_CABMNU010000005.1"/>
</dbReference>
<evidence type="ECO:0000313" key="3">
    <source>
        <dbReference type="EMBL" id="HAT3583517.1"/>
    </source>
</evidence>
<feature type="compositionally biased region" description="Basic and acidic residues" evidence="1">
    <location>
        <begin position="279"/>
        <end position="289"/>
    </location>
</feature>
<dbReference type="InterPro" id="IPR040480">
    <property type="entry name" value="DnaT_DNA_bind"/>
</dbReference>
<sequence>MARIRTVKPEFWTDEKVVECTIPARLLFIGLFNFANDLGCMERSHKRIKMQVFPADLIDCEPLIAELITHGLLTEYSVNGQEYLHIKGFAKHQKINRPSATKIPAPVLLTENSGGSGNQFSDDSVSAQGCVTDGKGKEGKGKGSNPSLSEREEEFQDQEEQRQQHPPPTQAPRYLEGVDEPIGKFQMTDAWLPSRDFRRRAAMWGIALPEPDYLPTELAEFTTYWGAEMKVFTQVQWEQKFARHIPVARANNQKSVAARGNENAPVHSGSASRAVQQVRDARARKERDGGSSGGRHGMAPVGSHGGNLLEPLDAEERGRTLDYVDSSDRFDD</sequence>